<organism evidence="2">
    <name type="scientific">Nicotiana tabacum</name>
    <name type="common">Common tobacco</name>
    <dbReference type="NCBI Taxonomy" id="4097"/>
    <lineage>
        <taxon>Eukaryota</taxon>
        <taxon>Viridiplantae</taxon>
        <taxon>Streptophyta</taxon>
        <taxon>Embryophyta</taxon>
        <taxon>Tracheophyta</taxon>
        <taxon>Spermatophyta</taxon>
        <taxon>Magnoliopsida</taxon>
        <taxon>eudicotyledons</taxon>
        <taxon>Gunneridae</taxon>
        <taxon>Pentapetalae</taxon>
        <taxon>asterids</taxon>
        <taxon>lamiids</taxon>
        <taxon>Solanales</taxon>
        <taxon>Solanaceae</taxon>
        <taxon>Nicotianoideae</taxon>
        <taxon>Nicotianeae</taxon>
        <taxon>Nicotiana</taxon>
    </lineage>
</organism>
<feature type="region of interest" description="Disordered" evidence="1">
    <location>
        <begin position="1"/>
        <end position="67"/>
    </location>
</feature>
<dbReference type="RefSeq" id="XP_016496361.1">
    <property type="nucleotide sequence ID" value="XM_016640875.1"/>
</dbReference>
<dbReference type="AlphaFoldDB" id="A0A1S4C584"/>
<evidence type="ECO:0000313" key="2">
    <source>
        <dbReference type="RefSeq" id="XP_016496361.1"/>
    </source>
</evidence>
<feature type="region of interest" description="Disordered" evidence="1">
    <location>
        <begin position="569"/>
        <end position="596"/>
    </location>
</feature>
<proteinExistence type="predicted"/>
<gene>
    <name evidence="2" type="primary">LOC107815315</name>
</gene>
<feature type="compositionally biased region" description="Pro residues" evidence="1">
    <location>
        <begin position="28"/>
        <end position="37"/>
    </location>
</feature>
<sequence>MAQKPNDLLKMTPSLHQENRQCFRHPPPRPPPPPPPSSTASPSTNPKNFAPIHSTNSTSSSSSAFDQLPKRVTRDLPNLSDCHGCRLRINHTDPSDRLQTLDSVWRIVLLCKKCIRSVNSGQTCPYCFNNTADSDCFKCNSCKRHVHKDCVIRYGNSAPWSYSSRDEEQVVEEEEVGVKSGFSVCIDCWVPTFFRKSIGVCKKHVLKTQNYTSSYVKPFEEISNFEAKKTVVLALEAQYKTLRKAVVAKNAMNMAKNASELVASKKDKDKVLLKSSSISSDDTNETEVVNDAELAFQLHRAMNSSPRTSRTLCPTNSSYVDAPEMLESSNVSCNLLELGQTLSNDSGERLKVYSRTRLKGKVGQTSSETQPCVIVYSRTRLKGKVGRTISETLPCVTVYSRTMLKEKVGKTTSDGPPCVMVYSRTRLKEKVGQISSEAPPCVIMKEHGSCVDSDCSKAELLTYKRSRLKRKMCEERVGLSDLIKAEQNLGDDCRDFCGLQVSQREGSQHNLHLRDSITLCPLSSDGDNTVGEICAKNTMQAESCNAQEDRCLLKYSKRKKCSEPVSDVHEDTFPCPTPDPGIPTNWPVESRTSSNV</sequence>
<reference evidence="2" key="1">
    <citation type="submission" date="2025-08" db="UniProtKB">
        <authorList>
            <consortium name="RefSeq"/>
        </authorList>
    </citation>
    <scope>IDENTIFICATION</scope>
</reference>
<dbReference type="OrthoDB" id="730111at2759"/>
<evidence type="ECO:0000256" key="1">
    <source>
        <dbReference type="SAM" id="MobiDB-lite"/>
    </source>
</evidence>
<dbReference type="PANTHER" id="PTHR38530">
    <property type="entry name" value="OS06G0468300 PROTEIN"/>
    <property type="match status" value="1"/>
</dbReference>
<feature type="compositionally biased region" description="Low complexity" evidence="1">
    <location>
        <begin position="54"/>
        <end position="63"/>
    </location>
</feature>
<protein>
    <submittedName>
        <fullName evidence="2">Uncharacterized protein isoform X2</fullName>
    </submittedName>
</protein>
<name>A0A1S4C584_TOBAC</name>
<accession>A0A1S4C584</accession>